<dbReference type="AlphaFoldDB" id="A0A6F8YNA5"/>
<name>A0A6F8YNA5_9ACTN</name>
<evidence type="ECO:0000313" key="2">
    <source>
        <dbReference type="EMBL" id="BCB87587.1"/>
    </source>
</evidence>
<protein>
    <submittedName>
        <fullName evidence="2">Uncharacterized protein</fullName>
    </submittedName>
</protein>
<evidence type="ECO:0000313" key="3">
    <source>
        <dbReference type="Proteomes" id="UP000503011"/>
    </source>
</evidence>
<keyword evidence="3" id="KW-1185">Reference proteome</keyword>
<organism evidence="2 3">
    <name type="scientific">Phytohabitans suffuscus</name>
    <dbReference type="NCBI Taxonomy" id="624315"/>
    <lineage>
        <taxon>Bacteria</taxon>
        <taxon>Bacillati</taxon>
        <taxon>Actinomycetota</taxon>
        <taxon>Actinomycetes</taxon>
        <taxon>Micromonosporales</taxon>
        <taxon>Micromonosporaceae</taxon>
    </lineage>
</organism>
<dbReference type="Proteomes" id="UP000503011">
    <property type="component" value="Chromosome"/>
</dbReference>
<dbReference type="EMBL" id="AP022871">
    <property type="protein sequence ID" value="BCB87587.1"/>
    <property type="molecule type" value="Genomic_DNA"/>
</dbReference>
<reference evidence="2 3" key="2">
    <citation type="submission" date="2020-03" db="EMBL/GenBank/DDBJ databases">
        <authorList>
            <person name="Ichikawa N."/>
            <person name="Kimura A."/>
            <person name="Kitahashi Y."/>
            <person name="Uohara A."/>
        </authorList>
    </citation>
    <scope>NUCLEOTIDE SEQUENCE [LARGE SCALE GENOMIC DNA]</scope>
    <source>
        <strain evidence="2 3">NBRC 105367</strain>
    </source>
</reference>
<dbReference type="KEGG" id="psuu:Psuf_049000"/>
<accession>A0A6F8YNA5</accession>
<proteinExistence type="predicted"/>
<reference evidence="2 3" key="1">
    <citation type="submission" date="2020-03" db="EMBL/GenBank/DDBJ databases">
        <title>Whole genome shotgun sequence of Phytohabitans suffuscus NBRC 105367.</title>
        <authorList>
            <person name="Komaki H."/>
            <person name="Tamura T."/>
        </authorList>
    </citation>
    <scope>NUCLEOTIDE SEQUENCE [LARGE SCALE GENOMIC DNA]</scope>
    <source>
        <strain evidence="2 3">NBRC 105367</strain>
    </source>
</reference>
<gene>
    <name evidence="2" type="ORF">Psuf_049000</name>
</gene>
<feature type="compositionally biased region" description="Low complexity" evidence="1">
    <location>
        <begin position="82"/>
        <end position="93"/>
    </location>
</feature>
<dbReference type="RefSeq" id="WP_232074940.1">
    <property type="nucleotide sequence ID" value="NZ_AP022871.1"/>
</dbReference>
<feature type="compositionally biased region" description="Low complexity" evidence="1">
    <location>
        <begin position="130"/>
        <end position="145"/>
    </location>
</feature>
<feature type="region of interest" description="Disordered" evidence="1">
    <location>
        <begin position="68"/>
        <end position="94"/>
    </location>
</feature>
<feature type="region of interest" description="Disordered" evidence="1">
    <location>
        <begin position="118"/>
        <end position="145"/>
    </location>
</feature>
<sequence>MATGLGAGMAARGAGAWAEAAWTNPPAERLAAPASMSHPEAGSTGWTIRCAGAPPVTTRLSTARYAVNRHSTPKRSEVSTIRRSSPARSLSRPDAYRSSWSRRLALAQIAVSAVLPPGSAPALTVHSRPSRVVPRSVRSPAAAPR</sequence>
<evidence type="ECO:0000256" key="1">
    <source>
        <dbReference type="SAM" id="MobiDB-lite"/>
    </source>
</evidence>